<dbReference type="AlphaFoldDB" id="A0A1X4NKN9"/>
<dbReference type="RefSeq" id="WP_085636865.1">
    <property type="nucleotide sequence ID" value="NZ_JFKC01000008.1"/>
</dbReference>
<feature type="region of interest" description="Disordered" evidence="1">
    <location>
        <begin position="47"/>
        <end position="110"/>
    </location>
</feature>
<protein>
    <submittedName>
        <fullName evidence="3">FmdB family transcriptional regulator</fullName>
    </submittedName>
</protein>
<proteinExistence type="predicted"/>
<dbReference type="NCBIfam" id="TIGR02605">
    <property type="entry name" value="CxxC_CxxC_SSSS"/>
    <property type="match status" value="1"/>
</dbReference>
<reference evidence="3 4" key="1">
    <citation type="submission" date="2014-03" db="EMBL/GenBank/DDBJ databases">
        <title>The draft genome sequence of Marivita geojedonensis KCTC 23882.</title>
        <authorList>
            <person name="Lai Q."/>
            <person name="Shao Z."/>
        </authorList>
    </citation>
    <scope>NUCLEOTIDE SEQUENCE [LARGE SCALE GENOMIC DNA]</scope>
    <source>
        <strain evidence="3 4">DPG-138</strain>
    </source>
</reference>
<evidence type="ECO:0000259" key="2">
    <source>
        <dbReference type="SMART" id="SM00834"/>
    </source>
</evidence>
<evidence type="ECO:0000313" key="3">
    <source>
        <dbReference type="EMBL" id="OSQ50842.1"/>
    </source>
</evidence>
<dbReference type="InterPro" id="IPR013429">
    <property type="entry name" value="Regulatory_FmdB_Zinc_ribbon"/>
</dbReference>
<dbReference type="Proteomes" id="UP000193926">
    <property type="component" value="Unassembled WGS sequence"/>
</dbReference>
<dbReference type="EMBL" id="JFKC01000008">
    <property type="protein sequence ID" value="OSQ50842.1"/>
    <property type="molecule type" value="Genomic_DNA"/>
</dbReference>
<comment type="caution">
    <text evidence="3">The sequence shown here is derived from an EMBL/GenBank/DDBJ whole genome shotgun (WGS) entry which is preliminary data.</text>
</comment>
<dbReference type="Pfam" id="PF09723">
    <property type="entry name" value="Zn_ribbon_8"/>
    <property type="match status" value="1"/>
</dbReference>
<dbReference type="STRING" id="1123756.MGEO_10350"/>
<feature type="domain" description="Putative regulatory protein FmdB zinc ribbon" evidence="2">
    <location>
        <begin position="1"/>
        <end position="42"/>
    </location>
</feature>
<name>A0A1X4NKN9_9RHOB</name>
<feature type="compositionally biased region" description="Basic and acidic residues" evidence="1">
    <location>
        <begin position="55"/>
        <end position="68"/>
    </location>
</feature>
<gene>
    <name evidence="3" type="ORF">MGEO_10350</name>
</gene>
<keyword evidence="4" id="KW-1185">Reference proteome</keyword>
<evidence type="ECO:0000313" key="4">
    <source>
        <dbReference type="Proteomes" id="UP000193926"/>
    </source>
</evidence>
<sequence length="110" mass="11987">MPVYEYKCSECGIFENMAPMQAFADPCDCPECGQSAPRVLFSVPHISGLSSNTRRAHETNERSADSPKRTSTHGPGCGCCSGGAKKNSKTLYRPDGSKSFPSKRPWMISH</sequence>
<evidence type="ECO:0000256" key="1">
    <source>
        <dbReference type="SAM" id="MobiDB-lite"/>
    </source>
</evidence>
<accession>A0A1X4NKN9</accession>
<dbReference type="SMART" id="SM00834">
    <property type="entry name" value="CxxC_CXXC_SSSS"/>
    <property type="match status" value="1"/>
</dbReference>
<dbReference type="OrthoDB" id="9813321at2"/>
<organism evidence="3 4">
    <name type="scientific">Marivita geojedonensis</name>
    <dbReference type="NCBI Taxonomy" id="1123756"/>
    <lineage>
        <taxon>Bacteria</taxon>
        <taxon>Pseudomonadati</taxon>
        <taxon>Pseudomonadota</taxon>
        <taxon>Alphaproteobacteria</taxon>
        <taxon>Rhodobacterales</taxon>
        <taxon>Roseobacteraceae</taxon>
        <taxon>Marivita</taxon>
    </lineage>
</organism>